<sequence length="94" mass="11129">MRRFDLLSRWQDQPESTCHIPYFYNEVTCFGNARRCLPLHRPPPFICMPVFMKSASDEHERRNLNRLIRFRKCSIIDARLDSSERIADAAILST</sequence>
<evidence type="ECO:0000313" key="2">
    <source>
        <dbReference type="Proteomes" id="UP000299102"/>
    </source>
</evidence>
<reference evidence="1 2" key="1">
    <citation type="journal article" date="2019" name="Commun. Biol.">
        <title>The bagworm genome reveals a unique fibroin gene that provides high tensile strength.</title>
        <authorList>
            <person name="Kono N."/>
            <person name="Nakamura H."/>
            <person name="Ohtoshi R."/>
            <person name="Tomita M."/>
            <person name="Numata K."/>
            <person name="Arakawa K."/>
        </authorList>
    </citation>
    <scope>NUCLEOTIDE SEQUENCE [LARGE SCALE GENOMIC DNA]</scope>
</reference>
<organism evidence="1 2">
    <name type="scientific">Eumeta variegata</name>
    <name type="common">Bagworm moth</name>
    <name type="synonym">Eumeta japonica</name>
    <dbReference type="NCBI Taxonomy" id="151549"/>
    <lineage>
        <taxon>Eukaryota</taxon>
        <taxon>Metazoa</taxon>
        <taxon>Ecdysozoa</taxon>
        <taxon>Arthropoda</taxon>
        <taxon>Hexapoda</taxon>
        <taxon>Insecta</taxon>
        <taxon>Pterygota</taxon>
        <taxon>Neoptera</taxon>
        <taxon>Endopterygota</taxon>
        <taxon>Lepidoptera</taxon>
        <taxon>Glossata</taxon>
        <taxon>Ditrysia</taxon>
        <taxon>Tineoidea</taxon>
        <taxon>Psychidae</taxon>
        <taxon>Oiketicinae</taxon>
        <taxon>Eumeta</taxon>
    </lineage>
</organism>
<gene>
    <name evidence="1" type="ORF">EVAR_17782_1</name>
</gene>
<dbReference type="EMBL" id="BGZK01000086">
    <property type="protein sequence ID" value="GBP17293.1"/>
    <property type="molecule type" value="Genomic_DNA"/>
</dbReference>
<dbReference type="Proteomes" id="UP000299102">
    <property type="component" value="Unassembled WGS sequence"/>
</dbReference>
<protein>
    <submittedName>
        <fullName evidence="1">Uncharacterized protein</fullName>
    </submittedName>
</protein>
<name>A0A4C1TTE3_EUMVA</name>
<keyword evidence="2" id="KW-1185">Reference proteome</keyword>
<evidence type="ECO:0000313" key="1">
    <source>
        <dbReference type="EMBL" id="GBP17293.1"/>
    </source>
</evidence>
<dbReference type="AlphaFoldDB" id="A0A4C1TTE3"/>
<proteinExistence type="predicted"/>
<comment type="caution">
    <text evidence="1">The sequence shown here is derived from an EMBL/GenBank/DDBJ whole genome shotgun (WGS) entry which is preliminary data.</text>
</comment>
<accession>A0A4C1TTE3</accession>